<evidence type="ECO:0000313" key="3">
    <source>
        <dbReference type="Proteomes" id="UP000651452"/>
    </source>
</evidence>
<gene>
    <name evidence="2" type="ORF">EKO04_000510</name>
</gene>
<accession>A0A8H7JB60</accession>
<dbReference type="Proteomes" id="UP000651452">
    <property type="component" value="Unassembled WGS sequence"/>
</dbReference>
<feature type="compositionally biased region" description="Basic and acidic residues" evidence="1">
    <location>
        <begin position="170"/>
        <end position="189"/>
    </location>
</feature>
<evidence type="ECO:0000256" key="1">
    <source>
        <dbReference type="SAM" id="MobiDB-lite"/>
    </source>
</evidence>
<proteinExistence type="predicted"/>
<dbReference type="AlphaFoldDB" id="A0A8H7JB60"/>
<feature type="compositionally biased region" description="Polar residues" evidence="1">
    <location>
        <begin position="242"/>
        <end position="258"/>
    </location>
</feature>
<reference evidence="2" key="1">
    <citation type="submission" date="2018-12" db="EMBL/GenBank/DDBJ databases">
        <authorList>
            <person name="Syme R.A."/>
            <person name="Farfan-Caceres L."/>
            <person name="Lichtenzveig J."/>
        </authorList>
    </citation>
    <scope>NUCLEOTIDE SEQUENCE</scope>
    <source>
        <strain evidence="2">Al4</strain>
    </source>
</reference>
<name>A0A8H7JB60_9PLEO</name>
<feature type="region of interest" description="Disordered" evidence="1">
    <location>
        <begin position="165"/>
        <end position="258"/>
    </location>
</feature>
<feature type="compositionally biased region" description="Low complexity" evidence="1">
    <location>
        <begin position="209"/>
        <end position="224"/>
    </location>
</feature>
<dbReference type="EMBL" id="RZGK01000002">
    <property type="protein sequence ID" value="KAF9701460.1"/>
    <property type="molecule type" value="Genomic_DNA"/>
</dbReference>
<protein>
    <submittedName>
        <fullName evidence="2">Uncharacterized protein</fullName>
    </submittedName>
</protein>
<sequence length="331" mass="36217">MSVPIRTQLYLPANLAITERSRAFYDGTYEWDSDGFTDEHGVYREFDCYVPEARAPTPLPPMFPDDDSDIAQEETPNEEQAQVLETDRAAIPSPKQNGIAASILRAPEGKQSFTKPSIETRDRNIKTPQNESLTVSSNDLIAEYHDGDTVASKTGNIVTASEQVETKLSLNEDYKLSEPTLPDKKESGDFKMPYTPPKSPTNSVVGAQTTSPASTTSTLSPVPSNLSDQDKDMSTEIGDSPLASQSTASLPNTPSKRTLLSRVKVTAKTTTRGIARKVIKGGKKTSGSKSSPLKRLEDSVEDFTLLQLHSGEFLRKSGRRKSVRQAMSQDK</sequence>
<comment type="caution">
    <text evidence="2">The sequence shown here is derived from an EMBL/GenBank/DDBJ whole genome shotgun (WGS) entry which is preliminary data.</text>
</comment>
<keyword evidence="3" id="KW-1185">Reference proteome</keyword>
<evidence type="ECO:0000313" key="2">
    <source>
        <dbReference type="EMBL" id="KAF9701460.1"/>
    </source>
</evidence>
<reference evidence="2" key="2">
    <citation type="submission" date="2020-09" db="EMBL/GenBank/DDBJ databases">
        <title>Reference genome assembly for Australian Ascochyta lentis isolate Al4.</title>
        <authorList>
            <person name="Lee R.C."/>
            <person name="Farfan-Caceres L.M."/>
            <person name="Debler J.W."/>
            <person name="Williams A.H."/>
            <person name="Henares B.M."/>
        </authorList>
    </citation>
    <scope>NUCLEOTIDE SEQUENCE</scope>
    <source>
        <strain evidence="2">Al4</strain>
    </source>
</reference>
<organism evidence="2 3">
    <name type="scientific">Ascochyta lentis</name>
    <dbReference type="NCBI Taxonomy" id="205686"/>
    <lineage>
        <taxon>Eukaryota</taxon>
        <taxon>Fungi</taxon>
        <taxon>Dikarya</taxon>
        <taxon>Ascomycota</taxon>
        <taxon>Pezizomycotina</taxon>
        <taxon>Dothideomycetes</taxon>
        <taxon>Pleosporomycetidae</taxon>
        <taxon>Pleosporales</taxon>
        <taxon>Pleosporineae</taxon>
        <taxon>Didymellaceae</taxon>
        <taxon>Ascochyta</taxon>
    </lineage>
</organism>
<dbReference type="OrthoDB" id="3799586at2759"/>